<evidence type="ECO:0000256" key="3">
    <source>
        <dbReference type="ARBA" id="ARBA00022777"/>
    </source>
</evidence>
<dbReference type="RefSeq" id="WP_002684576.1">
    <property type="nucleotide sequence ID" value="NZ_CM001795.1"/>
</dbReference>
<dbReference type="AlphaFoldDB" id="A0A0E2EGL0"/>
<keyword evidence="1" id="KW-0597">Phosphoprotein</keyword>
<sequence length="248" mass="28585">MFIFILVLGSILLLFILLYFLIRRAVNKRFDDFENSLINKYYEDVDSIYKKMRGWRHDFHNHIQVMKAYLEFKNYDELESYLNNLTEDLIKVDSVIKTGNLMSDAILNTKAAIAISHDIKLNIKASIPQNIALSDLELCVIIGNLFDNAIEGALSLKEKEKRFIRVYIRKLNDNLYISFTNSCEGRRKKTQGKFLTTKEGKDHGFGSGRIDAIVKKYSAFINRQSEEGAFAVELMFPLVLSPNLPNVL</sequence>
<evidence type="ECO:0000256" key="1">
    <source>
        <dbReference type="ARBA" id="ARBA00022553"/>
    </source>
</evidence>
<keyword evidence="2" id="KW-0808">Transferase</keyword>
<dbReference type="HOGENOM" id="CLU_020211_9_2_12"/>
<reference evidence="6" key="1">
    <citation type="submission" date="2012-01" db="EMBL/GenBank/DDBJ databases">
        <title>The Genome Sequence of Treponema denticola H-22.</title>
        <authorList>
            <consortium name="The Broad Institute Genome Sequencing Platform"/>
            <person name="Earl A."/>
            <person name="Ward D."/>
            <person name="Feldgarden M."/>
            <person name="Gevers D."/>
            <person name="Blanton J.M."/>
            <person name="Fenno C.J."/>
            <person name="Baranova O.V."/>
            <person name="Mathney J."/>
            <person name="Dewhirst F.E."/>
            <person name="Izard J."/>
            <person name="Young S.K."/>
            <person name="Zeng Q."/>
            <person name="Gargeya S."/>
            <person name="Fitzgerald M."/>
            <person name="Haas B."/>
            <person name="Abouelleil A."/>
            <person name="Alvarado L."/>
            <person name="Arachchi H.M."/>
            <person name="Berlin A."/>
            <person name="Chapman S.B."/>
            <person name="Gearin G."/>
            <person name="Goldberg J."/>
            <person name="Griggs A."/>
            <person name="Gujja S."/>
            <person name="Hansen M."/>
            <person name="Heiman D."/>
            <person name="Howarth C."/>
            <person name="Larimer J."/>
            <person name="Lui A."/>
            <person name="MacDonald P.J.P."/>
            <person name="McCowen C."/>
            <person name="Montmayeur A."/>
            <person name="Murphy C."/>
            <person name="Neiman D."/>
            <person name="Pearson M."/>
            <person name="Priest M."/>
            <person name="Roberts A."/>
            <person name="Saif S."/>
            <person name="Shea T."/>
            <person name="Sisk P."/>
            <person name="Stolte C."/>
            <person name="Sykes S."/>
            <person name="Wortman J."/>
            <person name="Nusbaum C."/>
            <person name="Birren B."/>
        </authorList>
    </citation>
    <scope>NUCLEOTIDE SEQUENCE [LARGE SCALE GENOMIC DNA]</scope>
    <source>
        <strain evidence="6">H-22</strain>
    </source>
</reference>
<organism evidence="6">
    <name type="scientific">Treponema denticola H-22</name>
    <dbReference type="NCBI Taxonomy" id="999432"/>
    <lineage>
        <taxon>Bacteria</taxon>
        <taxon>Pseudomonadati</taxon>
        <taxon>Spirochaetota</taxon>
        <taxon>Spirochaetia</taxon>
        <taxon>Spirochaetales</taxon>
        <taxon>Treponemataceae</taxon>
        <taxon>Treponema</taxon>
    </lineage>
</organism>
<comment type="caution">
    <text evidence="6">The sequence shown here is derived from an EMBL/GenBank/DDBJ whole genome shotgun (WGS) entry which is preliminary data.</text>
</comment>
<dbReference type="GO" id="GO:0000155">
    <property type="term" value="F:phosphorelay sensor kinase activity"/>
    <property type="evidence" value="ECO:0007669"/>
    <property type="project" value="InterPro"/>
</dbReference>
<dbReference type="SUPFAM" id="SSF55890">
    <property type="entry name" value="Sporulation response regulatory protein Spo0B"/>
    <property type="match status" value="1"/>
</dbReference>
<dbReference type="PANTHER" id="PTHR40448">
    <property type="entry name" value="TWO-COMPONENT SENSOR HISTIDINE KINASE"/>
    <property type="match status" value="1"/>
</dbReference>
<accession>A0A0E2EGL0</accession>
<dbReference type="PANTHER" id="PTHR40448:SF1">
    <property type="entry name" value="TWO-COMPONENT SENSOR HISTIDINE KINASE"/>
    <property type="match status" value="1"/>
</dbReference>
<dbReference type="Gene3D" id="3.30.565.10">
    <property type="entry name" value="Histidine kinase-like ATPase, C-terminal domain"/>
    <property type="match status" value="1"/>
</dbReference>
<evidence type="ECO:0000259" key="5">
    <source>
        <dbReference type="Pfam" id="PF14689"/>
    </source>
</evidence>
<dbReference type="Proteomes" id="UP000011705">
    <property type="component" value="Chromosome"/>
</dbReference>
<feature type="domain" description="SpoOB alpha-helical" evidence="5">
    <location>
        <begin position="41"/>
        <end position="97"/>
    </location>
</feature>
<evidence type="ECO:0008006" key="7">
    <source>
        <dbReference type="Google" id="ProtNLM"/>
    </source>
</evidence>
<dbReference type="PATRIC" id="fig|999432.5.peg.1520"/>
<gene>
    <name evidence="6" type="ORF">HMPREF9726_01465</name>
</gene>
<keyword evidence="3" id="KW-0418">Kinase</keyword>
<dbReference type="Pfam" id="PF14689">
    <property type="entry name" value="SPOB_a"/>
    <property type="match status" value="1"/>
</dbReference>
<evidence type="ECO:0000256" key="2">
    <source>
        <dbReference type="ARBA" id="ARBA00022679"/>
    </source>
</evidence>
<proteinExistence type="predicted"/>
<dbReference type="GO" id="GO:0042802">
    <property type="term" value="F:identical protein binding"/>
    <property type="evidence" value="ECO:0007669"/>
    <property type="project" value="TreeGrafter"/>
</dbReference>
<dbReference type="SUPFAM" id="SSF55874">
    <property type="entry name" value="ATPase domain of HSP90 chaperone/DNA topoisomerase II/histidine kinase"/>
    <property type="match status" value="1"/>
</dbReference>
<name>A0A0E2EGL0_TREDN</name>
<dbReference type="InterPro" id="IPR016120">
    <property type="entry name" value="Sig_transdc_His_kin_SpoOB"/>
</dbReference>
<dbReference type="InterPro" id="IPR039506">
    <property type="entry name" value="SPOB_a"/>
</dbReference>
<dbReference type="CDD" id="cd16935">
    <property type="entry name" value="HATPase_AgrC-ComD-like"/>
    <property type="match status" value="1"/>
</dbReference>
<dbReference type="Pfam" id="PF14501">
    <property type="entry name" value="HATPase_c_5"/>
    <property type="match status" value="1"/>
</dbReference>
<evidence type="ECO:0000313" key="6">
    <source>
        <dbReference type="EMBL" id="EMB33104.1"/>
    </source>
</evidence>
<dbReference type="InterPro" id="IPR036890">
    <property type="entry name" value="HATPase_C_sf"/>
</dbReference>
<protein>
    <recommendedName>
        <fullName evidence="7">Sensor histidine kinase NatK C-terminal domain-containing protein</fullName>
    </recommendedName>
</protein>
<dbReference type="InterPro" id="IPR032834">
    <property type="entry name" value="NatK-like_C"/>
</dbReference>
<evidence type="ECO:0000259" key="4">
    <source>
        <dbReference type="Pfam" id="PF14501"/>
    </source>
</evidence>
<dbReference type="Gene3D" id="1.10.287.130">
    <property type="match status" value="1"/>
</dbReference>
<feature type="domain" description="Sensor histidine kinase NatK-like C-terminal" evidence="4">
    <location>
        <begin position="136"/>
        <end position="237"/>
    </location>
</feature>
<dbReference type="EMBL" id="AGDV01000012">
    <property type="protein sequence ID" value="EMB33104.1"/>
    <property type="molecule type" value="Genomic_DNA"/>
</dbReference>